<sequence length="475" mass="55217">MSRHSFYGLIKIFKIQEVGKRFNKYFPYLFVIGEMIVLTVIFFISIYIAEGRMALEKPYLLLLSIYLAVWPLISYLNRDYKIGRAVSYYNTFKKAFFSVFIFISVISIIWVFSEAQSLERHFLTTLVLLLFLWLTIYRVSVHLVLDKYREFGGNIRYAIILGNDDLGSKLFDTLKKKSHYGIRCLGFYGDQGSNSGTHPYLGSFSDFIKADLDKVDHIYVSERAPKHVLERAIEIGENSLKRVKLLPEFKTEAIKNFVLRRYDAIPVIDVNNLPLDAKVNTFVKRAFDLVFAAIVVVFLLSWMYPLFGLIIKLESKGPILFKQLRHGKGNTPFYCYKFRTMVENSEADFTWASKNDPRVTKFGAFLRRTSLDEFPQFFNVLIGNMSIVGPRPHPLSLNKTYESKVEKYAKRHAYKPGVTGLAQAMGYRGEITDYYQMSSRVRLDRFYLQNWSFVLDVKIIFLTVYALMKGQKLAY</sequence>
<evidence type="ECO:0000313" key="9">
    <source>
        <dbReference type="EMBL" id="KYG76220.1"/>
    </source>
</evidence>
<dbReference type="PANTHER" id="PTHR30576">
    <property type="entry name" value="COLANIC BIOSYNTHESIS UDP-GLUCOSE LIPID CARRIER TRANSFERASE"/>
    <property type="match status" value="1"/>
</dbReference>
<feature type="transmembrane region" description="Helical" evidence="7">
    <location>
        <begin position="25"/>
        <end position="47"/>
    </location>
</feature>
<name>A0A150XC10_ROSEK</name>
<feature type="transmembrane region" description="Helical" evidence="7">
    <location>
        <begin position="59"/>
        <end position="76"/>
    </location>
</feature>
<feature type="transmembrane region" description="Helical" evidence="7">
    <location>
        <begin position="125"/>
        <end position="145"/>
    </location>
</feature>
<evidence type="ECO:0000256" key="5">
    <source>
        <dbReference type="ARBA" id="ARBA00022989"/>
    </source>
</evidence>
<feature type="transmembrane region" description="Helical" evidence="7">
    <location>
        <begin position="96"/>
        <end position="113"/>
    </location>
</feature>
<dbReference type="NCBIfam" id="TIGR03025">
    <property type="entry name" value="EPS_sugtrans"/>
    <property type="match status" value="1"/>
</dbReference>
<reference evidence="9" key="1">
    <citation type="submission" date="2016-01" db="EMBL/GenBank/DDBJ databases">
        <title>Genome sequencing of Roseivirga ehrenbergii KMM 6017.</title>
        <authorList>
            <person name="Selvaratnam C."/>
            <person name="Thevarajoo S."/>
            <person name="Goh K.M."/>
            <person name="Ee R."/>
            <person name="Chan K.-G."/>
            <person name="Chong C.S."/>
        </authorList>
    </citation>
    <scope>NUCLEOTIDE SEQUENCE [LARGE SCALE GENOMIC DNA]</scope>
    <source>
        <strain evidence="9">KMM 6017</strain>
    </source>
</reference>
<comment type="caution">
    <text evidence="9">The sequence shown here is derived from an EMBL/GenBank/DDBJ whole genome shotgun (WGS) entry which is preliminary data.</text>
</comment>
<organism evidence="9 10">
    <name type="scientific">Roseivirga ehrenbergii (strain DSM 102268 / JCM 13514 / KCTC 12282 / NCIMB 14502 / KMM 6017)</name>
    <dbReference type="NCBI Taxonomy" id="279360"/>
    <lineage>
        <taxon>Bacteria</taxon>
        <taxon>Pseudomonadati</taxon>
        <taxon>Bacteroidota</taxon>
        <taxon>Cytophagia</taxon>
        <taxon>Cytophagales</taxon>
        <taxon>Roseivirgaceae</taxon>
        <taxon>Roseivirga</taxon>
    </lineage>
</organism>
<keyword evidence="5 7" id="KW-1133">Transmembrane helix</keyword>
<dbReference type="AlphaFoldDB" id="A0A150XC10"/>
<keyword evidence="4 7" id="KW-0812">Transmembrane</keyword>
<dbReference type="InterPro" id="IPR003362">
    <property type="entry name" value="Bact_transf"/>
</dbReference>
<dbReference type="PANTHER" id="PTHR30576:SF0">
    <property type="entry name" value="UNDECAPRENYL-PHOSPHATE N-ACETYLGALACTOSAMINYL 1-PHOSPHATE TRANSFERASE-RELATED"/>
    <property type="match status" value="1"/>
</dbReference>
<feature type="domain" description="Bacterial sugar transferase" evidence="8">
    <location>
        <begin position="284"/>
        <end position="468"/>
    </location>
</feature>
<dbReference type="Pfam" id="PF13727">
    <property type="entry name" value="CoA_binding_3"/>
    <property type="match status" value="1"/>
</dbReference>
<evidence type="ECO:0000256" key="2">
    <source>
        <dbReference type="ARBA" id="ARBA00006464"/>
    </source>
</evidence>
<keyword evidence="10" id="KW-1185">Reference proteome</keyword>
<accession>A0A150XC10</accession>
<dbReference type="GO" id="GO:0016780">
    <property type="term" value="F:phosphotransferase activity, for other substituted phosphate groups"/>
    <property type="evidence" value="ECO:0007669"/>
    <property type="project" value="TreeGrafter"/>
</dbReference>
<dbReference type="Pfam" id="PF02397">
    <property type="entry name" value="Bac_transf"/>
    <property type="match status" value="1"/>
</dbReference>
<evidence type="ECO:0000256" key="4">
    <source>
        <dbReference type="ARBA" id="ARBA00022692"/>
    </source>
</evidence>
<evidence type="ECO:0000256" key="3">
    <source>
        <dbReference type="ARBA" id="ARBA00022679"/>
    </source>
</evidence>
<keyword evidence="3" id="KW-0808">Transferase</keyword>
<evidence type="ECO:0000256" key="7">
    <source>
        <dbReference type="SAM" id="Phobius"/>
    </source>
</evidence>
<evidence type="ECO:0000313" key="10">
    <source>
        <dbReference type="Proteomes" id="UP000075583"/>
    </source>
</evidence>
<evidence type="ECO:0000256" key="6">
    <source>
        <dbReference type="ARBA" id="ARBA00023136"/>
    </source>
</evidence>
<dbReference type="STRING" id="279360.MB14_02950"/>
<comment type="subcellular location">
    <subcellularLocation>
        <location evidence="1">Membrane</location>
        <topology evidence="1">Multi-pass membrane protein</topology>
    </subcellularLocation>
</comment>
<evidence type="ECO:0000256" key="1">
    <source>
        <dbReference type="ARBA" id="ARBA00004141"/>
    </source>
</evidence>
<proteinExistence type="inferred from homology"/>
<gene>
    <name evidence="9" type="ORF">MB14_02950</name>
</gene>
<dbReference type="EMBL" id="LQZQ01000023">
    <property type="protein sequence ID" value="KYG76220.1"/>
    <property type="molecule type" value="Genomic_DNA"/>
</dbReference>
<dbReference type="InterPro" id="IPR017475">
    <property type="entry name" value="EPS_sugar_tfrase"/>
</dbReference>
<dbReference type="GO" id="GO:0016020">
    <property type="term" value="C:membrane"/>
    <property type="evidence" value="ECO:0007669"/>
    <property type="project" value="UniProtKB-SubCell"/>
</dbReference>
<feature type="transmembrane region" description="Helical" evidence="7">
    <location>
        <begin position="289"/>
        <end position="311"/>
    </location>
</feature>
<evidence type="ECO:0000259" key="8">
    <source>
        <dbReference type="Pfam" id="PF02397"/>
    </source>
</evidence>
<protein>
    <recommendedName>
        <fullName evidence="8">Bacterial sugar transferase domain-containing protein</fullName>
    </recommendedName>
</protein>
<dbReference type="Proteomes" id="UP000075583">
    <property type="component" value="Unassembled WGS sequence"/>
</dbReference>
<keyword evidence="6 7" id="KW-0472">Membrane</keyword>
<comment type="similarity">
    <text evidence="2">Belongs to the bacterial sugar transferase family.</text>
</comment>